<keyword evidence="2" id="KW-1185">Reference proteome</keyword>
<gene>
    <name evidence="1" type="ORF">BMW23_0372</name>
</gene>
<dbReference type="EMBL" id="MF782455">
    <property type="protein sequence ID" value="ATZ80426.1"/>
    <property type="molecule type" value="Genomic_DNA"/>
</dbReference>
<evidence type="ECO:0000313" key="1">
    <source>
        <dbReference type="EMBL" id="ATZ80426.1"/>
    </source>
</evidence>
<protein>
    <submittedName>
        <fullName evidence="1">Uncharacterized protein</fullName>
    </submittedName>
</protein>
<accession>A0A2H4UU87</accession>
<name>A0A2H4UU87_9VIRU</name>
<evidence type="ECO:0000313" key="2">
    <source>
        <dbReference type="Proteomes" id="UP000240325"/>
    </source>
</evidence>
<organism evidence="1">
    <name type="scientific">Bodo saltans virus</name>
    <dbReference type="NCBI Taxonomy" id="2024608"/>
    <lineage>
        <taxon>Viruses</taxon>
        <taxon>Varidnaviria</taxon>
        <taxon>Bamfordvirae</taxon>
        <taxon>Nucleocytoviricota</taxon>
        <taxon>Megaviricetes</taxon>
        <taxon>Imitervirales</taxon>
        <taxon>Mimiviridae</taxon>
        <taxon>Klosneuvirinae</taxon>
        <taxon>Theiavirus</taxon>
        <taxon>Theiavirus salishense</taxon>
    </lineage>
</organism>
<sequence length="41" mass="4965">MQPLKNGKIKCTYYCENCNFCTFNMQQYLSLSKHLRMINKE</sequence>
<dbReference type="Proteomes" id="UP000240325">
    <property type="component" value="Segment"/>
</dbReference>
<reference evidence="1" key="1">
    <citation type="journal article" date="2017" name="Elife">
        <title>The kinetoplastid-infecting Bodo saltans virus (BsV), a window into the most abundant giant viruses in the sea.</title>
        <authorList>
            <person name="Deeg C.M."/>
            <person name="Chow C.-E.T."/>
            <person name="Suttle C.A."/>
        </authorList>
    </citation>
    <scope>NUCLEOTIDE SEQUENCE</scope>
    <source>
        <strain evidence="1">NG1</strain>
    </source>
</reference>
<proteinExistence type="predicted"/>